<organism evidence="4 5">
    <name type="scientific">Spizellomyces punctatus (strain DAOM BR117)</name>
    <dbReference type="NCBI Taxonomy" id="645134"/>
    <lineage>
        <taxon>Eukaryota</taxon>
        <taxon>Fungi</taxon>
        <taxon>Fungi incertae sedis</taxon>
        <taxon>Chytridiomycota</taxon>
        <taxon>Chytridiomycota incertae sedis</taxon>
        <taxon>Chytridiomycetes</taxon>
        <taxon>Spizellomycetales</taxon>
        <taxon>Spizellomycetaceae</taxon>
        <taxon>Spizellomyces</taxon>
    </lineage>
</organism>
<dbReference type="PROSITE" id="PS50088">
    <property type="entry name" value="ANK_REPEAT"/>
    <property type="match status" value="1"/>
</dbReference>
<dbReference type="SUPFAM" id="SSF48403">
    <property type="entry name" value="Ankyrin repeat"/>
    <property type="match status" value="1"/>
</dbReference>
<dbReference type="Pfam" id="PF12796">
    <property type="entry name" value="Ank_2"/>
    <property type="match status" value="1"/>
</dbReference>
<keyword evidence="1" id="KW-0677">Repeat</keyword>
<evidence type="ECO:0000256" key="1">
    <source>
        <dbReference type="ARBA" id="ARBA00022737"/>
    </source>
</evidence>
<feature type="repeat" description="ANK" evidence="3">
    <location>
        <begin position="132"/>
        <end position="164"/>
    </location>
</feature>
<reference evidence="4 5" key="1">
    <citation type="submission" date="2009-08" db="EMBL/GenBank/DDBJ databases">
        <title>The Genome Sequence of Spizellomyces punctatus strain DAOM BR117.</title>
        <authorList>
            <consortium name="The Broad Institute Genome Sequencing Platform"/>
            <person name="Russ C."/>
            <person name="Cuomo C."/>
            <person name="Shea T."/>
            <person name="Young S.K."/>
            <person name="Zeng Q."/>
            <person name="Koehrsen M."/>
            <person name="Haas B."/>
            <person name="Borodovsky M."/>
            <person name="Guigo R."/>
            <person name="Alvarado L."/>
            <person name="Berlin A."/>
            <person name="Bochicchio J."/>
            <person name="Borenstein D."/>
            <person name="Chapman S."/>
            <person name="Chen Z."/>
            <person name="Engels R."/>
            <person name="Freedman E."/>
            <person name="Gellesch M."/>
            <person name="Goldberg J."/>
            <person name="Griggs A."/>
            <person name="Gujja S."/>
            <person name="Heiman D."/>
            <person name="Hepburn T."/>
            <person name="Howarth C."/>
            <person name="Jen D."/>
            <person name="Larson L."/>
            <person name="Lewis B."/>
            <person name="Mehta T."/>
            <person name="Park D."/>
            <person name="Pearson M."/>
            <person name="Roberts A."/>
            <person name="Saif S."/>
            <person name="Shenoy N."/>
            <person name="Sisk P."/>
            <person name="Stolte C."/>
            <person name="Sykes S."/>
            <person name="Thomson T."/>
            <person name="Walk T."/>
            <person name="White J."/>
            <person name="Yandava C."/>
            <person name="Burger G."/>
            <person name="Gray M.W."/>
            <person name="Holland P.W.H."/>
            <person name="King N."/>
            <person name="Lang F.B.F."/>
            <person name="Roger A.J."/>
            <person name="Ruiz-Trillo I."/>
            <person name="Lander E."/>
            <person name="Nusbaum C."/>
        </authorList>
    </citation>
    <scope>NUCLEOTIDE SEQUENCE [LARGE SCALE GENOMIC DNA]</scope>
    <source>
        <strain evidence="4 5">DAOM BR117</strain>
    </source>
</reference>
<dbReference type="PANTHER" id="PTHR24173:SF74">
    <property type="entry name" value="ANKYRIN REPEAT DOMAIN-CONTAINING PROTEIN 16"/>
    <property type="match status" value="1"/>
</dbReference>
<dbReference type="OrthoDB" id="2152548at2759"/>
<dbReference type="Gene3D" id="1.25.40.20">
    <property type="entry name" value="Ankyrin repeat-containing domain"/>
    <property type="match status" value="1"/>
</dbReference>
<accession>A0A0L0HU69</accession>
<protein>
    <submittedName>
        <fullName evidence="4">Uncharacterized protein</fullName>
    </submittedName>
</protein>
<dbReference type="VEuPathDB" id="FungiDB:SPPG_00364"/>
<evidence type="ECO:0000256" key="2">
    <source>
        <dbReference type="ARBA" id="ARBA00023043"/>
    </source>
</evidence>
<dbReference type="RefSeq" id="XP_016612687.1">
    <property type="nucleotide sequence ID" value="XM_016748693.1"/>
</dbReference>
<dbReference type="Proteomes" id="UP000053201">
    <property type="component" value="Unassembled WGS sequence"/>
</dbReference>
<sequence>MLALSSYNFFSWSHRPCKSITDSDKRRPLITPRSSSMTSIALHEEPGQGKNGYKIAVEEHTEKRPLASTGGSPIPLPGREGSLEDLLIDACGDGDVKAVRFLLEKKAPINATRPWAGHWDALGLPAACLKNLRLTPLTAACAHGHESVVKALVEAGADVQAADNCAVFVAVVAENPSITSYLLASGARLASAPFNPLAWASRMHNMSLLTVLLANLPPAPQSILTSAALEACAAGHDDVLRLLLKYGVDLKGEVECIRRSVEGAKWRVLRVLLDEVFDPVYDYASVMEHVSEKDGHSDGTQEDRSEHDILSIADEESAVPESPTTAADPNFVAAVPITYPDVSTTLFEAPPFTPTPSRESTDPFTSVHTRVAILPGMSRSFPSTPEFELLWDDVVSDTQIGHEEEYCVI</sequence>
<dbReference type="GeneID" id="27684097"/>
<dbReference type="InterPro" id="IPR036770">
    <property type="entry name" value="Ankyrin_rpt-contain_sf"/>
</dbReference>
<dbReference type="STRING" id="645134.A0A0L0HU69"/>
<dbReference type="InterPro" id="IPR002110">
    <property type="entry name" value="Ankyrin_rpt"/>
</dbReference>
<dbReference type="AlphaFoldDB" id="A0A0L0HU69"/>
<dbReference type="PROSITE" id="PS50297">
    <property type="entry name" value="ANK_REP_REGION"/>
    <property type="match status" value="1"/>
</dbReference>
<gene>
    <name evidence="4" type="ORF">SPPG_00364</name>
</gene>
<dbReference type="SMART" id="SM00248">
    <property type="entry name" value="ANK"/>
    <property type="match status" value="3"/>
</dbReference>
<evidence type="ECO:0000256" key="3">
    <source>
        <dbReference type="PROSITE-ProRule" id="PRU00023"/>
    </source>
</evidence>
<dbReference type="PANTHER" id="PTHR24173">
    <property type="entry name" value="ANKYRIN REPEAT CONTAINING"/>
    <property type="match status" value="1"/>
</dbReference>
<keyword evidence="2 3" id="KW-0040">ANK repeat</keyword>
<proteinExistence type="predicted"/>
<name>A0A0L0HU69_SPIPD</name>
<evidence type="ECO:0000313" key="5">
    <source>
        <dbReference type="Proteomes" id="UP000053201"/>
    </source>
</evidence>
<dbReference type="eggNOG" id="KOG0504">
    <property type="taxonomic scope" value="Eukaryota"/>
</dbReference>
<evidence type="ECO:0000313" key="4">
    <source>
        <dbReference type="EMBL" id="KND04648.1"/>
    </source>
</evidence>
<dbReference type="EMBL" id="KQ257450">
    <property type="protein sequence ID" value="KND04648.1"/>
    <property type="molecule type" value="Genomic_DNA"/>
</dbReference>
<keyword evidence="5" id="KW-1185">Reference proteome</keyword>
<dbReference type="InParanoid" id="A0A0L0HU69"/>